<dbReference type="OrthoDB" id="1143858at2"/>
<evidence type="ECO:0000256" key="5">
    <source>
        <dbReference type="ARBA" id="ARBA00023136"/>
    </source>
</evidence>
<dbReference type="Pfam" id="PF06271">
    <property type="entry name" value="RDD"/>
    <property type="match status" value="1"/>
</dbReference>
<dbReference type="Proteomes" id="UP000226437">
    <property type="component" value="Unassembled WGS sequence"/>
</dbReference>
<keyword evidence="2" id="KW-1003">Cell membrane</keyword>
<dbReference type="InterPro" id="IPR010432">
    <property type="entry name" value="RDD"/>
</dbReference>
<keyword evidence="9" id="KW-1185">Reference proteome</keyword>
<evidence type="ECO:0000256" key="2">
    <source>
        <dbReference type="ARBA" id="ARBA00022475"/>
    </source>
</evidence>
<accession>A0A2G0CI04</accession>
<evidence type="ECO:0000259" key="7">
    <source>
        <dbReference type="Pfam" id="PF06271"/>
    </source>
</evidence>
<feature type="domain" description="RDD" evidence="7">
    <location>
        <begin position="19"/>
        <end position="180"/>
    </location>
</feature>
<dbReference type="GO" id="GO:0005886">
    <property type="term" value="C:plasma membrane"/>
    <property type="evidence" value="ECO:0007669"/>
    <property type="project" value="UniProtKB-SubCell"/>
</dbReference>
<comment type="subcellular location">
    <subcellularLocation>
        <location evidence="1">Cell membrane</location>
        <topology evidence="1">Multi-pass membrane protein</topology>
    </subcellularLocation>
</comment>
<dbReference type="EMBL" id="PDLO01000001">
    <property type="protein sequence ID" value="PHK99612.1"/>
    <property type="molecule type" value="Genomic_DNA"/>
</dbReference>
<organism evidence="8 9">
    <name type="scientific">Neolewinella marina</name>
    <dbReference type="NCBI Taxonomy" id="438751"/>
    <lineage>
        <taxon>Bacteria</taxon>
        <taxon>Pseudomonadati</taxon>
        <taxon>Bacteroidota</taxon>
        <taxon>Saprospiria</taxon>
        <taxon>Saprospirales</taxon>
        <taxon>Lewinellaceae</taxon>
        <taxon>Neolewinella</taxon>
    </lineage>
</organism>
<name>A0A2G0CI04_9BACT</name>
<gene>
    <name evidence="8" type="ORF">CGL56_00755</name>
</gene>
<evidence type="ECO:0000256" key="3">
    <source>
        <dbReference type="ARBA" id="ARBA00022692"/>
    </source>
</evidence>
<evidence type="ECO:0000256" key="6">
    <source>
        <dbReference type="SAM" id="Phobius"/>
    </source>
</evidence>
<dbReference type="InterPro" id="IPR051791">
    <property type="entry name" value="Pra-immunoreactive"/>
</dbReference>
<dbReference type="AlphaFoldDB" id="A0A2G0CI04"/>
<keyword evidence="5 6" id="KW-0472">Membrane</keyword>
<evidence type="ECO:0000313" key="8">
    <source>
        <dbReference type="EMBL" id="PHK99612.1"/>
    </source>
</evidence>
<sequence>MRVTSQAIQDLPDPTTVPTAGFLPRLAAAIVDFFVLSPLLYGIYYFMVERPLLLGMVGLWALQFIYKPLTEAYFGCTVGKALLRLRVVNQGTNRNISLNQSLMRYLPWAVSGFVTLFVYIRVFQSPGFSDVEDVWQYSDFLNDFPLTENFLVSLGNNLPTFSAVWMFMDPWNRALHDRWAQTFVIVAVPPKEE</sequence>
<keyword evidence="3 6" id="KW-0812">Transmembrane</keyword>
<proteinExistence type="predicted"/>
<evidence type="ECO:0000256" key="4">
    <source>
        <dbReference type="ARBA" id="ARBA00022989"/>
    </source>
</evidence>
<protein>
    <recommendedName>
        <fullName evidence="7">RDD domain-containing protein</fullName>
    </recommendedName>
</protein>
<evidence type="ECO:0000256" key="1">
    <source>
        <dbReference type="ARBA" id="ARBA00004651"/>
    </source>
</evidence>
<dbReference type="PANTHER" id="PTHR36115">
    <property type="entry name" value="PROLINE-RICH ANTIGEN HOMOLOG-RELATED"/>
    <property type="match status" value="1"/>
</dbReference>
<feature type="transmembrane region" description="Helical" evidence="6">
    <location>
        <begin position="26"/>
        <end position="46"/>
    </location>
</feature>
<comment type="caution">
    <text evidence="8">The sequence shown here is derived from an EMBL/GenBank/DDBJ whole genome shotgun (WGS) entry which is preliminary data.</text>
</comment>
<evidence type="ECO:0000313" key="9">
    <source>
        <dbReference type="Proteomes" id="UP000226437"/>
    </source>
</evidence>
<reference evidence="8 9" key="1">
    <citation type="submission" date="2017-10" db="EMBL/GenBank/DDBJ databases">
        <title>The draft genome sequence of Lewinella marina KCTC 32374.</title>
        <authorList>
            <person name="Wang K."/>
        </authorList>
    </citation>
    <scope>NUCLEOTIDE SEQUENCE [LARGE SCALE GENOMIC DNA]</scope>
    <source>
        <strain evidence="8 9">MKG-38</strain>
    </source>
</reference>
<keyword evidence="4 6" id="KW-1133">Transmembrane helix</keyword>